<name>A0A3M8ST41_9GAMM</name>
<feature type="transmembrane region" description="Helical" evidence="2">
    <location>
        <begin position="2490"/>
        <end position="2513"/>
    </location>
</feature>
<dbReference type="NCBIfam" id="TIGR03696">
    <property type="entry name" value="Rhs_assc_core"/>
    <property type="match status" value="1"/>
</dbReference>
<sequence>MPSSSTPSIRTFQMDASTVGVLASSVNLFRGDVNHTQTLFSMPGRSENDGLQVDLSIQYQSNINRQAMTWNRDQPTGVLGMGWQLPMNSIRLDDGGSPTPGMRSYTITISGNASAMVREPDSPWLFSMDRALATQLANGQAVPADVRAQFVRRGLPLSADALIEGDASPWIVRDDKLEQEFTLTLDSQALQASDGGQAYQLSNYRFWKVLYYPRYERWTVCNESGQRMSFGGGVATTTEGYRSSAGNSIEWGVQWVDAHGVPAWQGSSALAAGQQQYARAWHLERAYSRFGESVGYAYNCFERGPDGLLPGVEQLVATGGKPYTKACYLGRITDVFGRTARLGYAAKLWSNATAGSPREYADPHKAVPSTTPNGFQDCYETLFLDAIQVCAADGSLLFSVGLGYDPSPGSPGSEAVANVAGDSGDTCKRLLTSVTLYNAEGANLPGYRFDYALDVAAGGNLGALASITWPTGGVASYDYASVSLPICDRSLAISAPSPMPTQSMARVFFGPDYAVVLWNETTNGKLSMQVFTWNGQWVAWQADPKYPLLIDGGGGTGLATVSVEAGQDFVAVSYRTTQNVNLHLFRKDMARPGQWVAAAIPGGGTGGCNSPTWQWSVNDGAVQIVAGAGFVFASQMSTSTASGSSDRFTWHWPDQAWVHDQVDDLGYRWYAAGRDYVASIDLDSNARLDWIDALGVWHEATSVNLGFTLNNLSSIALSGDLSMVAVSHFIAGSASSGQYDYDVWLLQWNSEYAFGTPTKFSFTDRFDPAFPTSWRPATVANALVAVAGNVIRFDGAQWSTDSRLKPQGVISGEQRYGYGPDYAVQVLVPNGAPTAALVGYDPSGNGWGDPAAITGLTTPLADPGTANWIGAGSPDYLTVGTQLFFRGVATDWGDAVAANIGDLQQLVNQAAGGGSRYQLNSASVINEGPAFIACALYDSDASSTGHATAASALVLRNGGVFGAAQLLAQEQMWTAQEQDVPGQGTQPGGPSAFFTYPDSAGNLDAATTITLHRYAGDAVQGPISDWPVSAITIDDGLSEAFTTTYVADTTNAACDASGEVVKYFQTAVYPGGTVDHPVNGSVISTYLNGNALVTGADWYNMLDGLLQSVATLDAQSNLLASTSYQWTAYVKRAADPVDGSVAARQLYGAYVLQTGQSNMRDGVASATTTSFVPAGLPAPYTGQPASVTSSTVNGAGVTESDVLTYRYACEVNATSRLLNDVSSAVQQSATQAGVATAVSAMALADWPTAWGSDVLTPAEAADFGWTGGDSSFPFADWQPGKVPDGWQAITVLQQRAPDGSVLQNLDGAGTACSTVFASTVGLPVVSFRAAALAECAWNGFQAYEDVSGWQLSGTSPCADNAWLGEQSLTVGVGGSIATTVHPAAGRGTYLLALRYQTPAGYSGGTGAIHLDVGGQPQTFDLADSDGQWRYDTATIALPDGTTTIALTIGNPGSSAVLIDGVLLVPFGTDVNVQSWQAANRLLRASMGASGSSDFTPYDRFNRPLGAVGATGQWQELALRFQSRQGAANDRFDDASPNAELTLQMSGGGITETFRDGGKWRNRWKSGDATAWRAVDGGLVKDGRDADSLTWQGGIAATTGAFFIEFELLAAAQGALSLTFGGGQSIAWNAADGWRWTLADGTSGQAPLAAPPRIAQQWLLVVGGGHLLFFADGQLLFSADNAATVADGCVFDTGTNTLRVSQLGVGADPRLGLSYTDGAARQRQIHQRHGEDSRVMEAVYDALDRQLASTKVAPGSFGSGADVPMLRYRNTFLDVPAFLAATASSWSMQGDIADYYAGQSDGAVVRSDDQDYPYNGTRYEASAQQRAIEAGKPGLALSIHDINQPASGRQTTRMAYTASDASDPVAAGRFYATTTTTPGGYDGRQLVDTSNRAAAMLQSDTSGNNVGQSLVAPSYSAQAGSAGTLGTLQLPNAFTSAPQSQPSAYVRATLSNPLGQIVQYTDPDSGVTRSLYNGKGQLRFVQPALDPGEQFFLYTRYDALGRTIEEGVVNAAWDPAKLATELDNPDWPGSGDGAVAGRHYWYDGDGSDANALGRLVRVATFNPAPASDPSLGVCDVLESWVYDVLGRVISARLQVSGPTSLDAVAGYHYNNLNEVVRIDLPEGSPLAALTYQYDDQGHIVAIGTPEDPSAIASYGWNADGQLQSAQRGKLAELWNYDSPGNIALHQASVGGDSVFAQTFAYTPDGNIQQRQTAFGLDIASGTREAGYTYDGQQRLASASVANSQPGNLTIDQYDANGNIWAATADGVTLSATCSAGTDQLDSAQFGDDTAQAFRYRADGRPDQWRGLDIGYDPALSTTATISGAGDTIRYARGLNNLRVLRQQGTHRRVAFAGAGSTPLMVWNDGTPQLCIWGPDGLAAVHDGTLSYPVSDHQHTVWAVLDGDGTARCAFDYAAFGTLLSRSGPASADWLFLYAGKEYDSGTGLYDFSARLYDPALLRFLGPDPARQFSSPYVFASNNPLNFMDPSGNISVWAQVGIGIAMAALAVAGIALSIVTAGAAAPGVAAGEAALAGAAVAGEGAAAGVAAAGAAAATEVAGAAAVEGAAGGVVAAAGEVGAGAGAAAVEAAVPMTTAQVIAQNATSVFWSSVSSAITGAGTSGLSYDIQHGRDFTAKGFFQAMGMGALTGFISGGIGGLASMPASVGLTQGMSIGGGILFRTVTQSVAGMVGSDVSALISDAITGKKITASDLLMDSLQGFAIGAASGAFSSVKNINPSKAAVNGAERLAIRTQSFINNSIDNLKSAATSQTAIGLYVPGGFLLVGGYAAWGATTKRDEGSL</sequence>
<proteinExistence type="predicted"/>
<keyword evidence="2" id="KW-1133">Transmembrane helix</keyword>
<evidence type="ECO:0000313" key="5">
    <source>
        <dbReference type="Proteomes" id="UP000267049"/>
    </source>
</evidence>
<dbReference type="RefSeq" id="WP_123089029.1">
    <property type="nucleotide sequence ID" value="NZ_RIBS01000010.1"/>
</dbReference>
<dbReference type="Gene3D" id="2.180.10.10">
    <property type="entry name" value="RHS repeat-associated core"/>
    <property type="match status" value="1"/>
</dbReference>
<dbReference type="InterPro" id="IPR050708">
    <property type="entry name" value="T6SS_VgrG/RHS"/>
</dbReference>
<evidence type="ECO:0000313" key="4">
    <source>
        <dbReference type="EMBL" id="RNF82030.1"/>
    </source>
</evidence>
<organism evidence="4 5">
    <name type="scientific">Montanilutibacter psychrotolerans</name>
    <dbReference type="NCBI Taxonomy" id="1327343"/>
    <lineage>
        <taxon>Bacteria</taxon>
        <taxon>Pseudomonadati</taxon>
        <taxon>Pseudomonadota</taxon>
        <taxon>Gammaproteobacteria</taxon>
        <taxon>Lysobacterales</taxon>
        <taxon>Lysobacteraceae</taxon>
        <taxon>Montanilutibacter</taxon>
    </lineage>
</organism>
<keyword evidence="2" id="KW-0472">Membrane</keyword>
<dbReference type="Pfam" id="PF25023">
    <property type="entry name" value="TEN_YD-shell"/>
    <property type="match status" value="1"/>
</dbReference>
<keyword evidence="5" id="KW-1185">Reference proteome</keyword>
<keyword evidence="2" id="KW-0812">Transmembrane</keyword>
<dbReference type="PANTHER" id="PTHR32305">
    <property type="match status" value="1"/>
</dbReference>
<reference evidence="4 5" key="1">
    <citation type="submission" date="2018-11" db="EMBL/GenBank/DDBJ databases">
        <title>Lysobacter cryohumiis sp. nov., isolated from soil in the Tianshan Mountains, Xinjiang, China.</title>
        <authorList>
            <person name="Luo Y."/>
            <person name="Sheng H."/>
        </authorList>
    </citation>
    <scope>NUCLEOTIDE SEQUENCE [LARGE SCALE GENOMIC DNA]</scope>
    <source>
        <strain evidence="4 5">ZS60</strain>
    </source>
</reference>
<protein>
    <submittedName>
        <fullName evidence="4">RHS repeat-associated core domain-containing protein</fullName>
    </submittedName>
</protein>
<dbReference type="EMBL" id="RIBS01000010">
    <property type="protein sequence ID" value="RNF82030.1"/>
    <property type="molecule type" value="Genomic_DNA"/>
</dbReference>
<evidence type="ECO:0000256" key="2">
    <source>
        <dbReference type="SAM" id="Phobius"/>
    </source>
</evidence>
<dbReference type="Gene3D" id="2.60.120.260">
    <property type="entry name" value="Galactose-binding domain-like"/>
    <property type="match status" value="1"/>
</dbReference>
<evidence type="ECO:0000259" key="3">
    <source>
        <dbReference type="Pfam" id="PF25023"/>
    </source>
</evidence>
<keyword evidence="1" id="KW-0677">Repeat</keyword>
<gene>
    <name evidence="4" type="ORF">EER27_15385</name>
</gene>
<feature type="domain" description="Teneurin-like YD-shell" evidence="3">
    <location>
        <begin position="2386"/>
        <end position="2463"/>
    </location>
</feature>
<comment type="caution">
    <text evidence="4">The sequence shown here is derived from an EMBL/GenBank/DDBJ whole genome shotgun (WGS) entry which is preliminary data.</text>
</comment>
<accession>A0A3M8ST41</accession>
<evidence type="ECO:0000256" key="1">
    <source>
        <dbReference type="ARBA" id="ARBA00022737"/>
    </source>
</evidence>
<dbReference type="OrthoDB" id="6904246at2"/>
<dbReference type="PANTHER" id="PTHR32305:SF15">
    <property type="entry name" value="PROTEIN RHSA-RELATED"/>
    <property type="match status" value="1"/>
</dbReference>
<dbReference type="Proteomes" id="UP000267049">
    <property type="component" value="Unassembled WGS sequence"/>
</dbReference>
<dbReference type="InterPro" id="IPR022385">
    <property type="entry name" value="Rhs_assc_core"/>
</dbReference>
<dbReference type="InterPro" id="IPR056823">
    <property type="entry name" value="TEN-like_YD-shell"/>
</dbReference>